<name>A0A0L6VIW5_9BASI</name>
<dbReference type="VEuPathDB" id="FungiDB:VP01_15173g1"/>
<dbReference type="InterPro" id="IPR056924">
    <property type="entry name" value="SH3_Tf2-1"/>
</dbReference>
<organism evidence="2 3">
    <name type="scientific">Puccinia sorghi</name>
    <dbReference type="NCBI Taxonomy" id="27349"/>
    <lineage>
        <taxon>Eukaryota</taxon>
        <taxon>Fungi</taxon>
        <taxon>Dikarya</taxon>
        <taxon>Basidiomycota</taxon>
        <taxon>Pucciniomycotina</taxon>
        <taxon>Pucciniomycetes</taxon>
        <taxon>Pucciniales</taxon>
        <taxon>Pucciniaceae</taxon>
        <taxon>Puccinia</taxon>
    </lineage>
</organism>
<reference evidence="2 3" key="1">
    <citation type="submission" date="2015-08" db="EMBL/GenBank/DDBJ databases">
        <title>Next Generation Sequencing and Analysis of the Genome of Puccinia sorghi L Schw, the Causal Agent of Maize Common Rust.</title>
        <authorList>
            <person name="Rochi L."/>
            <person name="Burguener G."/>
            <person name="Darino M."/>
            <person name="Turjanski A."/>
            <person name="Kreff E."/>
            <person name="Dieguez M.J."/>
            <person name="Sacco F."/>
        </authorList>
    </citation>
    <scope>NUCLEOTIDE SEQUENCE [LARGE SCALE GENOMIC DNA]</scope>
    <source>
        <strain evidence="2 3">RO10H11247</strain>
    </source>
</reference>
<sequence length="104" mass="11976">MKHQFDKKVRMNLDWNVGDKVWLNSCNISTTRPCHKLDDQWLGPFPISKVISSSAYKLPLPASSWCVHLVFHVLLLRKHHPNLIDGLELLLGEIELGSEIDNYN</sequence>
<dbReference type="EMBL" id="LAVV01005746">
    <property type="protein sequence ID" value="KNZ60693.1"/>
    <property type="molecule type" value="Genomic_DNA"/>
</dbReference>
<protein>
    <recommendedName>
        <fullName evidence="1">Tf2-1-like SH3-like domain-containing protein</fullName>
    </recommendedName>
</protein>
<keyword evidence="3" id="KW-1185">Reference proteome</keyword>
<dbReference type="Pfam" id="PF24626">
    <property type="entry name" value="SH3_Tf2-1"/>
    <property type="match status" value="1"/>
</dbReference>
<gene>
    <name evidence="2" type="ORF">VP01_15173g1</name>
</gene>
<evidence type="ECO:0000313" key="2">
    <source>
        <dbReference type="EMBL" id="KNZ60693.1"/>
    </source>
</evidence>
<dbReference type="AlphaFoldDB" id="A0A0L6VIW5"/>
<feature type="domain" description="Tf2-1-like SH3-like" evidence="1">
    <location>
        <begin position="18"/>
        <end position="80"/>
    </location>
</feature>
<evidence type="ECO:0000259" key="1">
    <source>
        <dbReference type="Pfam" id="PF24626"/>
    </source>
</evidence>
<evidence type="ECO:0000313" key="3">
    <source>
        <dbReference type="Proteomes" id="UP000037035"/>
    </source>
</evidence>
<comment type="caution">
    <text evidence="2">The sequence shown here is derived from an EMBL/GenBank/DDBJ whole genome shotgun (WGS) entry which is preliminary data.</text>
</comment>
<dbReference type="Proteomes" id="UP000037035">
    <property type="component" value="Unassembled WGS sequence"/>
</dbReference>
<dbReference type="OrthoDB" id="2630497at2759"/>
<proteinExistence type="predicted"/>
<accession>A0A0L6VIW5</accession>